<name>A0A378I7X6_9GAMM</name>
<dbReference type="EMBL" id="LNXT01000048">
    <property type="protein sequence ID" value="KTC67974.1"/>
    <property type="molecule type" value="Genomic_DNA"/>
</dbReference>
<dbReference type="STRING" id="28083.Lbir_2576"/>
<accession>A0A378I7X6</accession>
<sequence>MKWTRMAYFAVLLTALIGSSLLLSACDTTDKYPHPVDEDYGGGSGGVGGVGGHGGH</sequence>
<protein>
    <recommendedName>
        <fullName evidence="7">Lipoprotein</fullName>
    </recommendedName>
</protein>
<feature type="compositionally biased region" description="Gly residues" evidence="1">
    <location>
        <begin position="41"/>
        <end position="56"/>
    </location>
</feature>
<evidence type="ECO:0008006" key="7">
    <source>
        <dbReference type="Google" id="ProtNLM"/>
    </source>
</evidence>
<dbReference type="RefSeq" id="WP_165483348.1">
    <property type="nucleotide sequence ID" value="NZ_CAAAHV010000027.1"/>
</dbReference>
<evidence type="ECO:0000313" key="5">
    <source>
        <dbReference type="Proteomes" id="UP000054735"/>
    </source>
</evidence>
<evidence type="ECO:0000313" key="6">
    <source>
        <dbReference type="Proteomes" id="UP000255066"/>
    </source>
</evidence>
<gene>
    <name evidence="3" type="ORF">Lbir_2576</name>
    <name evidence="4" type="ORF">NCTC12437_01089</name>
</gene>
<organism evidence="4 6">
    <name type="scientific">Legionella birminghamensis</name>
    <dbReference type="NCBI Taxonomy" id="28083"/>
    <lineage>
        <taxon>Bacteria</taxon>
        <taxon>Pseudomonadati</taxon>
        <taxon>Pseudomonadota</taxon>
        <taxon>Gammaproteobacteria</taxon>
        <taxon>Legionellales</taxon>
        <taxon>Legionellaceae</taxon>
        <taxon>Legionella</taxon>
    </lineage>
</organism>
<evidence type="ECO:0000313" key="4">
    <source>
        <dbReference type="EMBL" id="STX31317.1"/>
    </source>
</evidence>
<reference evidence="3 5" key="1">
    <citation type="submission" date="2015-11" db="EMBL/GenBank/DDBJ databases">
        <title>Genomic analysis of 38 Legionella species identifies large and diverse effector repertoires.</title>
        <authorList>
            <person name="Burstein D."/>
            <person name="Amaro F."/>
            <person name="Zusman T."/>
            <person name="Lifshitz Z."/>
            <person name="Cohen O."/>
            <person name="Gilbert J.A."/>
            <person name="Pupko T."/>
            <person name="Shuman H.A."/>
            <person name="Segal G."/>
        </authorList>
    </citation>
    <scope>NUCLEOTIDE SEQUENCE [LARGE SCALE GENOMIC DNA]</scope>
    <source>
        <strain evidence="3 5">CDC#1407-AL-14</strain>
    </source>
</reference>
<dbReference type="EMBL" id="UGNW01000001">
    <property type="protein sequence ID" value="STX31317.1"/>
    <property type="molecule type" value="Genomic_DNA"/>
</dbReference>
<feature type="signal peptide" evidence="2">
    <location>
        <begin position="1"/>
        <end position="25"/>
    </location>
</feature>
<evidence type="ECO:0000313" key="3">
    <source>
        <dbReference type="EMBL" id="KTC67974.1"/>
    </source>
</evidence>
<reference evidence="4 6" key="2">
    <citation type="submission" date="2018-06" db="EMBL/GenBank/DDBJ databases">
        <authorList>
            <consortium name="Pathogen Informatics"/>
            <person name="Doyle S."/>
        </authorList>
    </citation>
    <scope>NUCLEOTIDE SEQUENCE [LARGE SCALE GENOMIC DNA]</scope>
    <source>
        <strain evidence="4 6">NCTC12437</strain>
    </source>
</reference>
<evidence type="ECO:0000256" key="2">
    <source>
        <dbReference type="SAM" id="SignalP"/>
    </source>
</evidence>
<dbReference type="PROSITE" id="PS51257">
    <property type="entry name" value="PROKAR_LIPOPROTEIN"/>
    <property type="match status" value="1"/>
</dbReference>
<dbReference type="Proteomes" id="UP000255066">
    <property type="component" value="Unassembled WGS sequence"/>
</dbReference>
<dbReference type="Proteomes" id="UP000054735">
    <property type="component" value="Unassembled WGS sequence"/>
</dbReference>
<feature type="region of interest" description="Disordered" evidence="1">
    <location>
        <begin position="35"/>
        <end position="56"/>
    </location>
</feature>
<proteinExistence type="predicted"/>
<feature type="chain" id="PRO_5016771505" description="Lipoprotein" evidence="2">
    <location>
        <begin position="26"/>
        <end position="56"/>
    </location>
</feature>
<keyword evidence="5" id="KW-1185">Reference proteome</keyword>
<dbReference type="AlphaFoldDB" id="A0A378I7X6"/>
<keyword evidence="2" id="KW-0732">Signal</keyword>
<evidence type="ECO:0000256" key="1">
    <source>
        <dbReference type="SAM" id="MobiDB-lite"/>
    </source>
</evidence>